<dbReference type="AlphaFoldDB" id="A0A3D8SV40"/>
<evidence type="ECO:0000259" key="8">
    <source>
        <dbReference type="Pfam" id="PF17042"/>
    </source>
</evidence>
<sequence length="488" mass="52366">MTTYSPLPRAQTLASLPPEYPSNALSQITTFLSSTSTHLRRLVVLDDDPTGTQTCHDISVLTVWDIPTLTAEFRTNSRGFFILTNSRALPPAEAETLIREICQNVLAAALDTGLSKDSLDVVLRGDSTLRGHFPLEVDVALNVFDAGSGADAVAPTWVLAPFFFQGGRYTIDDVHYVLEGEELVPAGQTQFARDATFGYKSSSLRDYVLEKAPGRFTPEQIHSVTLEDVRVGGPEGVRDRLLRFPAGGVVIANAAAESDMHVFVMGLLLAEAKGSRYIYRTGAAFVSTRLGIPYKAPITATELQLPNPRQTGGLILAGSYVPKTTAQLKVLTERRGDLLSVIEMRVEDLIASKDGAAEVVKNVIAQTESNLKAGKDTLVMTSRGLVTGDNELSSLKIGSRVAEALVAVLEGIEVRPRFVVAKGGITSSDAATKGLRMKRALIVGQAAAGVPLWRCDEGTSRHRGVPFVVFPGNVGGESTLCDLVEAWS</sequence>
<keyword evidence="5" id="KW-0067">ATP-binding</keyword>
<feature type="domain" description="Four-carbon acid sugar kinase N-terminal" evidence="7">
    <location>
        <begin position="42"/>
        <end position="288"/>
    </location>
</feature>
<dbReference type="OrthoDB" id="48988at2759"/>
<dbReference type="GO" id="GO:0005524">
    <property type="term" value="F:ATP binding"/>
    <property type="evidence" value="ECO:0007669"/>
    <property type="project" value="UniProtKB-KW"/>
</dbReference>
<dbReference type="Gene3D" id="3.40.980.20">
    <property type="entry name" value="Four-carbon acid sugar kinase, nucleotide binding domain"/>
    <property type="match status" value="1"/>
</dbReference>
<dbReference type="Proteomes" id="UP000256690">
    <property type="component" value="Unassembled WGS sequence"/>
</dbReference>
<evidence type="ECO:0000256" key="6">
    <source>
        <dbReference type="ARBA" id="ARBA00023277"/>
    </source>
</evidence>
<dbReference type="RefSeq" id="XP_026607098.1">
    <property type="nucleotide sequence ID" value="XM_026743935.1"/>
</dbReference>
<dbReference type="Pfam" id="PF07005">
    <property type="entry name" value="SBD_N"/>
    <property type="match status" value="1"/>
</dbReference>
<dbReference type="InterPro" id="IPR037051">
    <property type="entry name" value="4-carb_acid_sugar_kinase_N_sf"/>
</dbReference>
<keyword evidence="3" id="KW-0547">Nucleotide-binding</keyword>
<dbReference type="GeneID" id="38112289"/>
<dbReference type="EMBL" id="PVWQ01000002">
    <property type="protein sequence ID" value="RDW90144.1"/>
    <property type="molecule type" value="Genomic_DNA"/>
</dbReference>
<evidence type="ECO:0000313" key="9">
    <source>
        <dbReference type="EMBL" id="RDW90144.1"/>
    </source>
</evidence>
<keyword evidence="6" id="KW-0119">Carbohydrate metabolism</keyword>
<evidence type="ECO:0000256" key="3">
    <source>
        <dbReference type="ARBA" id="ARBA00022741"/>
    </source>
</evidence>
<keyword evidence="10" id="KW-1185">Reference proteome</keyword>
<reference evidence="9 10" key="1">
    <citation type="journal article" date="2018" name="IMA Fungus">
        <title>IMA Genome-F 9: Draft genome sequence of Annulohypoxylon stygium, Aspergillus mulundensis, Berkeleyomyces basicola (syn. Thielaviopsis basicola), Ceratocystis smalleyi, two Cercospora beticola strains, Coleophoma cylindrospora, Fusarium fracticaudum, Phialophora cf. hyalina, and Morchella septimelata.</title>
        <authorList>
            <person name="Wingfield B.D."/>
            <person name="Bills G.F."/>
            <person name="Dong Y."/>
            <person name="Huang W."/>
            <person name="Nel W.J."/>
            <person name="Swalarsk-Parry B.S."/>
            <person name="Vaghefi N."/>
            <person name="Wilken P.M."/>
            <person name="An Z."/>
            <person name="de Beer Z.W."/>
            <person name="De Vos L."/>
            <person name="Chen L."/>
            <person name="Duong T.A."/>
            <person name="Gao Y."/>
            <person name="Hammerbacher A."/>
            <person name="Kikkert J.R."/>
            <person name="Li Y."/>
            <person name="Li H."/>
            <person name="Li K."/>
            <person name="Li Q."/>
            <person name="Liu X."/>
            <person name="Ma X."/>
            <person name="Naidoo K."/>
            <person name="Pethybridge S.J."/>
            <person name="Sun J."/>
            <person name="Steenkamp E.T."/>
            <person name="van der Nest M.A."/>
            <person name="van Wyk S."/>
            <person name="Wingfield M.J."/>
            <person name="Xiong C."/>
            <person name="Yue Q."/>
            <person name="Zhang X."/>
        </authorList>
    </citation>
    <scope>NUCLEOTIDE SEQUENCE [LARGE SCALE GENOMIC DNA]</scope>
    <source>
        <strain evidence="9 10">DSM 5745</strain>
    </source>
</reference>
<evidence type="ECO:0000256" key="5">
    <source>
        <dbReference type="ARBA" id="ARBA00022840"/>
    </source>
</evidence>
<evidence type="ECO:0000256" key="4">
    <source>
        <dbReference type="ARBA" id="ARBA00022777"/>
    </source>
</evidence>
<dbReference type="Pfam" id="PF17042">
    <property type="entry name" value="NBD_C"/>
    <property type="match status" value="1"/>
</dbReference>
<keyword evidence="4" id="KW-0418">Kinase</keyword>
<dbReference type="Gene3D" id="3.40.50.10840">
    <property type="entry name" value="Putative sugar-binding, N-terminal domain"/>
    <property type="match status" value="1"/>
</dbReference>
<dbReference type="InterPro" id="IPR031475">
    <property type="entry name" value="NBD_C"/>
</dbReference>
<evidence type="ECO:0000313" key="10">
    <source>
        <dbReference type="Proteomes" id="UP000256690"/>
    </source>
</evidence>
<accession>A0A3D8SV40</accession>
<name>A0A3D8SV40_9EURO</name>
<evidence type="ECO:0000256" key="1">
    <source>
        <dbReference type="ARBA" id="ARBA00005715"/>
    </source>
</evidence>
<dbReference type="SUPFAM" id="SSF142764">
    <property type="entry name" value="YgbK-like"/>
    <property type="match status" value="1"/>
</dbReference>
<evidence type="ECO:0000256" key="2">
    <source>
        <dbReference type="ARBA" id="ARBA00022679"/>
    </source>
</evidence>
<keyword evidence="2" id="KW-0808">Transferase</keyword>
<dbReference type="GO" id="GO:0016301">
    <property type="term" value="F:kinase activity"/>
    <property type="evidence" value="ECO:0007669"/>
    <property type="project" value="UniProtKB-KW"/>
</dbReference>
<feature type="domain" description="Four-carbon acid sugar kinase nucleotide binding" evidence="8">
    <location>
        <begin position="314"/>
        <end position="480"/>
    </location>
</feature>
<evidence type="ECO:0008006" key="11">
    <source>
        <dbReference type="Google" id="ProtNLM"/>
    </source>
</evidence>
<dbReference type="InterPro" id="IPR042213">
    <property type="entry name" value="NBD_C_sf"/>
</dbReference>
<dbReference type="InterPro" id="IPR010737">
    <property type="entry name" value="4-carb_acid_sugar_kinase_N"/>
</dbReference>
<organism evidence="9 10">
    <name type="scientific">Aspergillus mulundensis</name>
    <dbReference type="NCBI Taxonomy" id="1810919"/>
    <lineage>
        <taxon>Eukaryota</taxon>
        <taxon>Fungi</taxon>
        <taxon>Dikarya</taxon>
        <taxon>Ascomycota</taxon>
        <taxon>Pezizomycotina</taxon>
        <taxon>Eurotiomycetes</taxon>
        <taxon>Eurotiomycetidae</taxon>
        <taxon>Eurotiales</taxon>
        <taxon>Aspergillaceae</taxon>
        <taxon>Aspergillus</taxon>
        <taxon>Aspergillus subgen. Nidulantes</taxon>
    </lineage>
</organism>
<comment type="similarity">
    <text evidence="1">Belongs to the four-carbon acid sugar kinase family.</text>
</comment>
<comment type="caution">
    <text evidence="9">The sequence shown here is derived from an EMBL/GenBank/DDBJ whole genome shotgun (WGS) entry which is preliminary data.</text>
</comment>
<gene>
    <name evidence="9" type="ORF">DSM5745_01919</name>
</gene>
<evidence type="ECO:0000259" key="7">
    <source>
        <dbReference type="Pfam" id="PF07005"/>
    </source>
</evidence>
<dbReference type="STRING" id="1810919.A0A3D8SV40"/>
<proteinExistence type="inferred from homology"/>
<protein>
    <recommendedName>
        <fullName evidence="11">Ketose-bisphosphate aldolase class-II family protein</fullName>
    </recommendedName>
</protein>